<dbReference type="Proteomes" id="UP000265768">
    <property type="component" value="Unassembled WGS sequence"/>
</dbReference>
<dbReference type="InterPro" id="IPR016032">
    <property type="entry name" value="Sig_transdc_resp-reg_C-effctor"/>
</dbReference>
<dbReference type="PANTHER" id="PTHR35807">
    <property type="entry name" value="TRANSCRIPTIONAL REGULATOR REDD-RELATED"/>
    <property type="match status" value="1"/>
</dbReference>
<dbReference type="PROSITE" id="PS51755">
    <property type="entry name" value="OMPR_PHOB"/>
    <property type="match status" value="1"/>
</dbReference>
<dbReference type="Pfam" id="PF03704">
    <property type="entry name" value="BTAD"/>
    <property type="match status" value="1"/>
</dbReference>
<dbReference type="AlphaFoldDB" id="A0A3A4AUQ3"/>
<dbReference type="GO" id="GO:0000160">
    <property type="term" value="P:phosphorelay signal transduction system"/>
    <property type="evidence" value="ECO:0007669"/>
    <property type="project" value="InterPro"/>
</dbReference>
<dbReference type="GO" id="GO:0003677">
    <property type="term" value="F:DNA binding"/>
    <property type="evidence" value="ECO:0007669"/>
    <property type="project" value="UniProtKB-UniRule"/>
</dbReference>
<dbReference type="Gene3D" id="1.25.40.10">
    <property type="entry name" value="Tetratricopeptide repeat domain"/>
    <property type="match status" value="1"/>
</dbReference>
<organism evidence="7 8">
    <name type="scientific">Bailinhaonella thermotolerans</name>
    <dbReference type="NCBI Taxonomy" id="1070861"/>
    <lineage>
        <taxon>Bacteria</taxon>
        <taxon>Bacillati</taxon>
        <taxon>Actinomycetota</taxon>
        <taxon>Actinomycetes</taxon>
        <taxon>Streptosporangiales</taxon>
        <taxon>Streptosporangiaceae</taxon>
        <taxon>Bailinhaonella</taxon>
    </lineage>
</organism>
<keyword evidence="3 5" id="KW-0238">DNA-binding</keyword>
<keyword evidence="2" id="KW-0805">Transcription regulation</keyword>
<proteinExistence type="inferred from homology"/>
<dbReference type="GO" id="GO:0006355">
    <property type="term" value="P:regulation of DNA-templated transcription"/>
    <property type="evidence" value="ECO:0007669"/>
    <property type="project" value="InterPro"/>
</dbReference>
<feature type="DNA-binding region" description="OmpR/PhoB-type" evidence="5">
    <location>
        <begin position="1"/>
        <end position="69"/>
    </location>
</feature>
<dbReference type="SUPFAM" id="SSF48452">
    <property type="entry name" value="TPR-like"/>
    <property type="match status" value="1"/>
</dbReference>
<dbReference type="SMART" id="SM01043">
    <property type="entry name" value="BTAD"/>
    <property type="match status" value="1"/>
</dbReference>
<sequence length="224" mass="25693">MKRSLLAALLIRRGRIVSTEDLVTELWHDSPPARVENALHAQVSRLRRIFCADGRVRLHTRYPGYRLDVPRGAVDVDRFRELRDRAERLKAGDPKTAADCYRESLKIWRGPALQDVPPGPIRDGESSRLTRERTLTLTRLVEIDLNLSRHQEIIPELEELVHEHPLEERLYAQLMVALDRAGRTADALEVYQSARLRLAVEAGLSPSPALERCMRSILRRMQAD</sequence>
<dbReference type="EMBL" id="QZEY01000019">
    <property type="protein sequence ID" value="RJL23252.1"/>
    <property type="molecule type" value="Genomic_DNA"/>
</dbReference>
<dbReference type="PANTHER" id="PTHR35807:SF1">
    <property type="entry name" value="TRANSCRIPTIONAL REGULATOR REDD"/>
    <property type="match status" value="1"/>
</dbReference>
<evidence type="ECO:0000256" key="2">
    <source>
        <dbReference type="ARBA" id="ARBA00023015"/>
    </source>
</evidence>
<keyword evidence="8" id="KW-1185">Reference proteome</keyword>
<reference evidence="7 8" key="1">
    <citation type="submission" date="2018-09" db="EMBL/GenBank/DDBJ databases">
        <title>YIM 75507 draft genome.</title>
        <authorList>
            <person name="Tang S."/>
            <person name="Feng Y."/>
        </authorList>
    </citation>
    <scope>NUCLEOTIDE SEQUENCE [LARGE SCALE GENOMIC DNA]</scope>
    <source>
        <strain evidence="7 8">YIM 75507</strain>
    </source>
</reference>
<evidence type="ECO:0000256" key="1">
    <source>
        <dbReference type="ARBA" id="ARBA00005820"/>
    </source>
</evidence>
<dbReference type="InterPro" id="IPR001867">
    <property type="entry name" value="OmpR/PhoB-type_DNA-bd"/>
</dbReference>
<evidence type="ECO:0000256" key="4">
    <source>
        <dbReference type="ARBA" id="ARBA00023163"/>
    </source>
</evidence>
<evidence type="ECO:0000313" key="7">
    <source>
        <dbReference type="EMBL" id="RJL23252.1"/>
    </source>
</evidence>
<protein>
    <recommendedName>
        <fullName evidence="6">OmpR/PhoB-type domain-containing protein</fullName>
    </recommendedName>
</protein>
<feature type="domain" description="OmpR/PhoB-type" evidence="6">
    <location>
        <begin position="1"/>
        <end position="69"/>
    </location>
</feature>
<dbReference type="InterPro" id="IPR005158">
    <property type="entry name" value="BTAD"/>
</dbReference>
<evidence type="ECO:0000259" key="6">
    <source>
        <dbReference type="PROSITE" id="PS51755"/>
    </source>
</evidence>
<accession>A0A3A4AUQ3</accession>
<comment type="caution">
    <text evidence="7">The sequence shown here is derived from an EMBL/GenBank/DDBJ whole genome shotgun (WGS) entry which is preliminary data.</text>
</comment>
<dbReference type="SMART" id="SM00862">
    <property type="entry name" value="Trans_reg_C"/>
    <property type="match status" value="1"/>
</dbReference>
<dbReference type="Pfam" id="PF00486">
    <property type="entry name" value="Trans_reg_C"/>
    <property type="match status" value="1"/>
</dbReference>
<gene>
    <name evidence="7" type="ORF">D5H75_33320</name>
</gene>
<evidence type="ECO:0000256" key="3">
    <source>
        <dbReference type="ARBA" id="ARBA00023125"/>
    </source>
</evidence>
<dbReference type="CDD" id="cd15831">
    <property type="entry name" value="BTAD"/>
    <property type="match status" value="1"/>
</dbReference>
<dbReference type="InterPro" id="IPR036388">
    <property type="entry name" value="WH-like_DNA-bd_sf"/>
</dbReference>
<dbReference type="InterPro" id="IPR051677">
    <property type="entry name" value="AfsR-DnrI-RedD_regulator"/>
</dbReference>
<dbReference type="InterPro" id="IPR011990">
    <property type="entry name" value="TPR-like_helical_dom_sf"/>
</dbReference>
<evidence type="ECO:0000313" key="8">
    <source>
        <dbReference type="Proteomes" id="UP000265768"/>
    </source>
</evidence>
<dbReference type="SUPFAM" id="SSF46894">
    <property type="entry name" value="C-terminal effector domain of the bipartite response regulators"/>
    <property type="match status" value="1"/>
</dbReference>
<dbReference type="Gene3D" id="1.10.10.10">
    <property type="entry name" value="Winged helix-like DNA-binding domain superfamily/Winged helix DNA-binding domain"/>
    <property type="match status" value="1"/>
</dbReference>
<name>A0A3A4AUQ3_9ACTN</name>
<evidence type="ECO:0000256" key="5">
    <source>
        <dbReference type="PROSITE-ProRule" id="PRU01091"/>
    </source>
</evidence>
<keyword evidence="4" id="KW-0804">Transcription</keyword>
<comment type="similarity">
    <text evidence="1">Belongs to the AfsR/DnrI/RedD regulatory family.</text>
</comment>